<evidence type="ECO:0000313" key="4">
    <source>
        <dbReference type="Proteomes" id="UP000004095"/>
    </source>
</evidence>
<dbReference type="Gene3D" id="3.80.10.10">
    <property type="entry name" value="Ribonuclease Inhibitor"/>
    <property type="match status" value="2"/>
</dbReference>
<dbReference type="EMBL" id="AAWS01000003">
    <property type="protein sequence ID" value="EAY31448.1"/>
    <property type="molecule type" value="Genomic_DNA"/>
</dbReference>
<dbReference type="eggNOG" id="COG4886">
    <property type="taxonomic scope" value="Bacteria"/>
</dbReference>
<dbReference type="RefSeq" id="WP_002694026.1">
    <property type="nucleotide sequence ID" value="NZ_AAWS01000003.1"/>
</dbReference>
<dbReference type="PANTHER" id="PTHR48051">
    <property type="match status" value="1"/>
</dbReference>
<name>A1ZEE0_MICM2</name>
<comment type="caution">
    <text evidence="3">The sequence shown here is derived from an EMBL/GenBank/DDBJ whole genome shotgun (WGS) entry which is preliminary data.</text>
</comment>
<dbReference type="InterPro" id="IPR050216">
    <property type="entry name" value="LRR_domain-containing"/>
</dbReference>
<dbReference type="InterPro" id="IPR001611">
    <property type="entry name" value="Leu-rich_rpt"/>
</dbReference>
<keyword evidence="2" id="KW-0677">Repeat</keyword>
<evidence type="ECO:0000313" key="3">
    <source>
        <dbReference type="EMBL" id="EAY31448.1"/>
    </source>
</evidence>
<protein>
    <submittedName>
        <fullName evidence="3">Leucine-rich repeat containing protein</fullName>
    </submittedName>
</protein>
<dbReference type="InterPro" id="IPR032675">
    <property type="entry name" value="LRR_dom_sf"/>
</dbReference>
<dbReference type="PANTHER" id="PTHR48051:SF1">
    <property type="entry name" value="RAS SUPPRESSOR PROTEIN 1"/>
    <property type="match status" value="1"/>
</dbReference>
<keyword evidence="4" id="KW-1185">Reference proteome</keyword>
<dbReference type="Pfam" id="PF13855">
    <property type="entry name" value="LRR_8"/>
    <property type="match status" value="2"/>
</dbReference>
<dbReference type="OrthoDB" id="8532199at2"/>
<gene>
    <name evidence="3" type="ORF">M23134_04281</name>
</gene>
<reference evidence="3 4" key="1">
    <citation type="submission" date="2007-01" db="EMBL/GenBank/DDBJ databases">
        <authorList>
            <person name="Haygood M."/>
            <person name="Podell S."/>
            <person name="Anderson C."/>
            <person name="Hopkinson B."/>
            <person name="Roe K."/>
            <person name="Barbeau K."/>
            <person name="Gaasterland T."/>
            <person name="Ferriera S."/>
            <person name="Johnson J."/>
            <person name="Kravitz S."/>
            <person name="Beeson K."/>
            <person name="Sutton G."/>
            <person name="Rogers Y.-H."/>
            <person name="Friedman R."/>
            <person name="Frazier M."/>
            <person name="Venter J.C."/>
        </authorList>
    </citation>
    <scope>NUCLEOTIDE SEQUENCE [LARGE SCALE GENOMIC DNA]</scope>
    <source>
        <strain evidence="3 4">ATCC 23134</strain>
    </source>
</reference>
<keyword evidence="1" id="KW-0433">Leucine-rich repeat</keyword>
<dbReference type="Proteomes" id="UP000004095">
    <property type="component" value="Unassembled WGS sequence"/>
</dbReference>
<dbReference type="AlphaFoldDB" id="A1ZEE0"/>
<dbReference type="SMART" id="SM00369">
    <property type="entry name" value="LRR_TYP"/>
    <property type="match status" value="6"/>
</dbReference>
<dbReference type="GO" id="GO:0005737">
    <property type="term" value="C:cytoplasm"/>
    <property type="evidence" value="ECO:0007669"/>
    <property type="project" value="TreeGrafter"/>
</dbReference>
<sequence>MRPQATTNLSVEEIKHLFYLLTNDNENNIHLAFTLMQGVGVPQVLYQEMRNSRYKRYLCLKMGLVEPLQTMDILRLSNLNMSHLPQSIGDLPHLSSLDVSFNALKNCPESLGNLQQLKVLHLQYNQLQSLSATSIGQLKNLQYVSLVRNQLQVLPPEIGQWQQMRELDLTSNLLQALPNEIGNLHRLVKLQLRNNQLSRLPKSIQQLQHLKTLDIRYNPLPPMHIQQICQWLPHTDVRF</sequence>
<dbReference type="SUPFAM" id="SSF52058">
    <property type="entry name" value="L domain-like"/>
    <property type="match status" value="1"/>
</dbReference>
<accession>A1ZEE0</accession>
<dbReference type="InterPro" id="IPR003591">
    <property type="entry name" value="Leu-rich_rpt_typical-subtyp"/>
</dbReference>
<evidence type="ECO:0000256" key="2">
    <source>
        <dbReference type="ARBA" id="ARBA00022737"/>
    </source>
</evidence>
<organism evidence="3 4">
    <name type="scientific">Microscilla marina ATCC 23134</name>
    <dbReference type="NCBI Taxonomy" id="313606"/>
    <lineage>
        <taxon>Bacteria</taxon>
        <taxon>Pseudomonadati</taxon>
        <taxon>Bacteroidota</taxon>
        <taxon>Cytophagia</taxon>
        <taxon>Cytophagales</taxon>
        <taxon>Microscillaceae</taxon>
        <taxon>Microscilla</taxon>
    </lineage>
</organism>
<evidence type="ECO:0000256" key="1">
    <source>
        <dbReference type="ARBA" id="ARBA00022614"/>
    </source>
</evidence>
<proteinExistence type="predicted"/>
<dbReference type="SMART" id="SM00364">
    <property type="entry name" value="LRR_BAC"/>
    <property type="match status" value="3"/>
</dbReference>